<dbReference type="GO" id="GO:0005524">
    <property type="term" value="F:ATP binding"/>
    <property type="evidence" value="ECO:0007669"/>
    <property type="project" value="UniProtKB-UniRule"/>
</dbReference>
<keyword evidence="12" id="KW-0963">Cytoplasm</keyword>
<evidence type="ECO:0000256" key="9">
    <source>
        <dbReference type="ARBA" id="ARBA00022842"/>
    </source>
</evidence>
<dbReference type="InterPro" id="IPR002139">
    <property type="entry name" value="Ribo/fructo_kinase"/>
</dbReference>
<feature type="binding site" evidence="12">
    <location>
        <begin position="252"/>
        <end position="253"/>
    </location>
    <ligand>
        <name>ATP</name>
        <dbReference type="ChEBI" id="CHEBI:30616"/>
    </ligand>
</feature>
<dbReference type="CDD" id="cd01174">
    <property type="entry name" value="ribokinase"/>
    <property type="match status" value="1"/>
</dbReference>
<comment type="cofactor">
    <cofactor evidence="12">
        <name>Mg(2+)</name>
        <dbReference type="ChEBI" id="CHEBI:18420"/>
    </cofactor>
    <text evidence="12">Requires a divalent cation, most likely magnesium in vivo, as an electrophilic catalyst to aid phosphoryl group transfer. It is the chelate of the metal and the nucleotide that is the actual substrate.</text>
</comment>
<dbReference type="InterPro" id="IPR002173">
    <property type="entry name" value="Carboh/pur_kinase_PfkB_CS"/>
</dbReference>
<reference evidence="14" key="1">
    <citation type="journal article" date="2021" name="PeerJ">
        <title>Extensive microbial diversity within the chicken gut microbiome revealed by metagenomics and culture.</title>
        <authorList>
            <person name="Gilroy R."/>
            <person name="Ravi A."/>
            <person name="Getino M."/>
            <person name="Pursley I."/>
            <person name="Horton D.L."/>
            <person name="Alikhan N.F."/>
            <person name="Baker D."/>
            <person name="Gharbi K."/>
            <person name="Hall N."/>
            <person name="Watson M."/>
            <person name="Adriaenssens E.M."/>
            <person name="Foster-Nyarko E."/>
            <person name="Jarju S."/>
            <person name="Secka A."/>
            <person name="Antonio M."/>
            <person name="Oren A."/>
            <person name="Chaudhuri R.R."/>
            <person name="La Ragione R."/>
            <person name="Hildebrand F."/>
            <person name="Pallen M.J."/>
        </authorList>
    </citation>
    <scope>NUCLEOTIDE SEQUENCE</scope>
    <source>
        <strain evidence="14">CHK188-4685</strain>
    </source>
</reference>
<comment type="function">
    <text evidence="12">Catalyzes the phosphorylation of ribose at O-5 in a reaction requiring ATP and magnesium. The resulting D-ribose-5-phosphate can then be used either for sythesis of nucleotides, histidine, and tryptophan, or as a component of the pentose phosphate pathway.</text>
</comment>
<comment type="catalytic activity">
    <reaction evidence="12">
        <text>D-ribose + ATP = D-ribose 5-phosphate + ADP + H(+)</text>
        <dbReference type="Rhea" id="RHEA:13697"/>
        <dbReference type="ChEBI" id="CHEBI:15378"/>
        <dbReference type="ChEBI" id="CHEBI:30616"/>
        <dbReference type="ChEBI" id="CHEBI:47013"/>
        <dbReference type="ChEBI" id="CHEBI:78346"/>
        <dbReference type="ChEBI" id="CHEBI:456216"/>
        <dbReference type="EC" id="2.7.1.15"/>
    </reaction>
</comment>
<keyword evidence="10 12" id="KW-0630">Potassium</keyword>
<comment type="activity regulation">
    <text evidence="12">Activated by a monovalent cation that binds near, but not in, the active site. The most likely occupant of the site in vivo is potassium. Ion binding induces a conformational change that may alter substrate affinity.</text>
</comment>
<proteinExistence type="inferred from homology"/>
<dbReference type="AlphaFoldDB" id="A0A9D2L7P1"/>
<dbReference type="PANTHER" id="PTHR10584:SF166">
    <property type="entry name" value="RIBOKINASE"/>
    <property type="match status" value="1"/>
</dbReference>
<dbReference type="Pfam" id="PF00294">
    <property type="entry name" value="PfkB"/>
    <property type="match status" value="1"/>
</dbReference>
<keyword evidence="5 12" id="KW-0479">Metal-binding</keyword>
<keyword evidence="11 12" id="KW-0119">Carbohydrate metabolism</keyword>
<keyword evidence="7 12" id="KW-0418">Kinase</keyword>
<feature type="binding site" evidence="12">
    <location>
        <position position="141"/>
    </location>
    <ligand>
        <name>substrate</name>
    </ligand>
</feature>
<feature type="binding site" evidence="12">
    <location>
        <position position="283"/>
    </location>
    <ligand>
        <name>K(+)</name>
        <dbReference type="ChEBI" id="CHEBI:29103"/>
    </ligand>
</feature>
<organism evidence="14 15">
    <name type="scientific">Candidatus Enterocloster faecavium</name>
    <dbReference type="NCBI Taxonomy" id="2838560"/>
    <lineage>
        <taxon>Bacteria</taxon>
        <taxon>Bacillati</taxon>
        <taxon>Bacillota</taxon>
        <taxon>Clostridia</taxon>
        <taxon>Lachnospirales</taxon>
        <taxon>Lachnospiraceae</taxon>
        <taxon>Enterocloster</taxon>
    </lineage>
</organism>
<keyword evidence="9 12" id="KW-0460">Magnesium</keyword>
<dbReference type="PRINTS" id="PR00990">
    <property type="entry name" value="RIBOKINASE"/>
</dbReference>
<evidence type="ECO:0000313" key="14">
    <source>
        <dbReference type="EMBL" id="HJB07529.1"/>
    </source>
</evidence>
<evidence type="ECO:0000256" key="4">
    <source>
        <dbReference type="ARBA" id="ARBA00022679"/>
    </source>
</evidence>
<feature type="binding site" evidence="12">
    <location>
        <position position="247"/>
    </location>
    <ligand>
        <name>K(+)</name>
        <dbReference type="ChEBI" id="CHEBI:29103"/>
    </ligand>
</feature>
<evidence type="ECO:0000256" key="1">
    <source>
        <dbReference type="ARBA" id="ARBA00005380"/>
    </source>
</evidence>
<dbReference type="Gene3D" id="3.40.1190.20">
    <property type="match status" value="1"/>
</dbReference>
<evidence type="ECO:0000256" key="3">
    <source>
        <dbReference type="ARBA" id="ARBA00016943"/>
    </source>
</evidence>
<dbReference type="GO" id="GO:0004747">
    <property type="term" value="F:ribokinase activity"/>
    <property type="evidence" value="ECO:0007669"/>
    <property type="project" value="UniProtKB-UniRule"/>
</dbReference>
<dbReference type="InterPro" id="IPR011611">
    <property type="entry name" value="PfkB_dom"/>
</dbReference>
<dbReference type="GO" id="GO:0005829">
    <property type="term" value="C:cytosol"/>
    <property type="evidence" value="ECO:0007669"/>
    <property type="project" value="TreeGrafter"/>
</dbReference>
<evidence type="ECO:0000256" key="6">
    <source>
        <dbReference type="ARBA" id="ARBA00022741"/>
    </source>
</evidence>
<comment type="subunit">
    <text evidence="12">Homodimer.</text>
</comment>
<reference evidence="14" key="2">
    <citation type="submission" date="2021-04" db="EMBL/GenBank/DDBJ databases">
        <authorList>
            <person name="Gilroy R."/>
        </authorList>
    </citation>
    <scope>NUCLEOTIDE SEQUENCE</scope>
    <source>
        <strain evidence="14">CHK188-4685</strain>
    </source>
</reference>
<feature type="active site" description="Proton acceptor" evidence="12">
    <location>
        <position position="253"/>
    </location>
</feature>
<comment type="similarity">
    <text evidence="1">Belongs to the carbohydrate kinase pfkB family.</text>
</comment>
<comment type="caution">
    <text evidence="14">The sequence shown here is derived from an EMBL/GenBank/DDBJ whole genome shotgun (WGS) entry which is preliminary data.</text>
</comment>
<keyword evidence="4 12" id="KW-0808">Transferase</keyword>
<dbReference type="PANTHER" id="PTHR10584">
    <property type="entry name" value="SUGAR KINASE"/>
    <property type="match status" value="1"/>
</dbReference>
<comment type="caution">
    <text evidence="12">Lacks conserved residue(s) required for the propagation of feature annotation.</text>
</comment>
<feature type="binding site" evidence="12">
    <location>
        <begin position="11"/>
        <end position="13"/>
    </location>
    <ligand>
        <name>substrate</name>
    </ligand>
</feature>
<protein>
    <recommendedName>
        <fullName evidence="3 12">Ribokinase</fullName>
        <shortName evidence="12">RK</shortName>
        <ecNumber evidence="2 12">2.7.1.15</ecNumber>
    </recommendedName>
</protein>
<dbReference type="HAMAP" id="MF_01987">
    <property type="entry name" value="Ribokinase"/>
    <property type="match status" value="1"/>
</dbReference>
<feature type="binding site" evidence="12">
    <location>
        <begin position="221"/>
        <end position="226"/>
    </location>
    <ligand>
        <name>ATP</name>
        <dbReference type="ChEBI" id="CHEBI:30616"/>
    </ligand>
</feature>
<dbReference type="GO" id="GO:0019303">
    <property type="term" value="P:D-ribose catabolic process"/>
    <property type="evidence" value="ECO:0007669"/>
    <property type="project" value="UniProtKB-UniRule"/>
</dbReference>
<comment type="subcellular location">
    <subcellularLocation>
        <location evidence="12">Cytoplasm</location>
    </subcellularLocation>
</comment>
<feature type="binding site" evidence="12">
    <location>
        <position position="277"/>
    </location>
    <ligand>
        <name>ATP</name>
        <dbReference type="ChEBI" id="CHEBI:30616"/>
    </ligand>
</feature>
<keyword evidence="8 12" id="KW-0067">ATP-binding</keyword>
<keyword evidence="6 12" id="KW-0547">Nucleotide-binding</keyword>
<evidence type="ECO:0000259" key="13">
    <source>
        <dbReference type="Pfam" id="PF00294"/>
    </source>
</evidence>
<comment type="similarity">
    <text evidence="12">Belongs to the carbohydrate kinase PfkB family. Ribokinase subfamily.</text>
</comment>
<dbReference type="InterPro" id="IPR029056">
    <property type="entry name" value="Ribokinase-like"/>
</dbReference>
<name>A0A9D2L7P1_9FIRM</name>
<evidence type="ECO:0000256" key="8">
    <source>
        <dbReference type="ARBA" id="ARBA00022840"/>
    </source>
</evidence>
<evidence type="ECO:0000256" key="7">
    <source>
        <dbReference type="ARBA" id="ARBA00022777"/>
    </source>
</evidence>
<sequence>MKKVAVVGSFVVDLMARTPHLPEPGETVMGSYFKAGPGGKGANQAAAAKKAGSELVFSTKIGTDSFAEIARNSFESNGISLEYVFENSQAPTGAALISVDEGTSQNEIVVVLGACSTFADEDIKKLEGALKGCEYLLLQMEINPDATEKLIRLANEMGIKVILNTAPVQKLSEELYPMLELVTPNEVEARILTGIACDDPEGCRKAAQAFFDKGVKHVIITIGKRGVYYNDGKREEIISNYDVPVVDTTGAGDAFNGGLLAGLSQGMDLLSAARYGNVVSNLAVTKMGTAPAMPSWEEIQEFIREHKVEL</sequence>
<dbReference type="GO" id="GO:0046872">
    <property type="term" value="F:metal ion binding"/>
    <property type="evidence" value="ECO:0007669"/>
    <property type="project" value="UniProtKB-KW"/>
</dbReference>
<evidence type="ECO:0000256" key="12">
    <source>
        <dbReference type="HAMAP-Rule" id="MF_01987"/>
    </source>
</evidence>
<dbReference type="PROSITE" id="PS00584">
    <property type="entry name" value="PFKB_KINASES_2"/>
    <property type="match status" value="1"/>
</dbReference>
<feature type="binding site" evidence="12">
    <location>
        <begin position="39"/>
        <end position="43"/>
    </location>
    <ligand>
        <name>substrate</name>
    </ligand>
</feature>
<dbReference type="NCBIfam" id="TIGR02152">
    <property type="entry name" value="D_ribokin_bact"/>
    <property type="match status" value="1"/>
</dbReference>
<feature type="binding site" evidence="12">
    <location>
        <position position="288"/>
    </location>
    <ligand>
        <name>K(+)</name>
        <dbReference type="ChEBI" id="CHEBI:29103"/>
    </ligand>
</feature>
<evidence type="ECO:0000256" key="5">
    <source>
        <dbReference type="ARBA" id="ARBA00022723"/>
    </source>
</evidence>
<dbReference type="EC" id="2.7.1.15" evidence="2 12"/>
<evidence type="ECO:0000313" key="15">
    <source>
        <dbReference type="Proteomes" id="UP000886804"/>
    </source>
</evidence>
<feature type="binding site" evidence="12">
    <location>
        <position position="185"/>
    </location>
    <ligand>
        <name>ATP</name>
        <dbReference type="ChEBI" id="CHEBI:30616"/>
    </ligand>
</feature>
<comment type="pathway">
    <text evidence="12">Carbohydrate metabolism; D-ribose degradation; D-ribose 5-phosphate from beta-D-ribopyranose: step 2/2.</text>
</comment>
<feature type="binding site" evidence="12">
    <location>
        <position position="286"/>
    </location>
    <ligand>
        <name>K(+)</name>
        <dbReference type="ChEBI" id="CHEBI:29103"/>
    </ligand>
</feature>
<feature type="binding site" evidence="12">
    <location>
        <position position="249"/>
    </location>
    <ligand>
        <name>K(+)</name>
        <dbReference type="ChEBI" id="CHEBI:29103"/>
    </ligand>
</feature>
<evidence type="ECO:0000256" key="10">
    <source>
        <dbReference type="ARBA" id="ARBA00022958"/>
    </source>
</evidence>
<evidence type="ECO:0000256" key="11">
    <source>
        <dbReference type="ARBA" id="ARBA00023277"/>
    </source>
</evidence>
<dbReference type="Proteomes" id="UP000886804">
    <property type="component" value="Unassembled WGS sequence"/>
</dbReference>
<dbReference type="InterPro" id="IPR011877">
    <property type="entry name" value="Ribokinase"/>
</dbReference>
<feature type="binding site" evidence="12">
    <location>
        <position position="253"/>
    </location>
    <ligand>
        <name>substrate</name>
    </ligand>
</feature>
<gene>
    <name evidence="12 14" type="primary">rbsK</name>
    <name evidence="14" type="ORF">H9716_06625</name>
</gene>
<evidence type="ECO:0000256" key="2">
    <source>
        <dbReference type="ARBA" id="ARBA00012035"/>
    </source>
</evidence>
<accession>A0A9D2L7P1</accession>
<dbReference type="EMBL" id="DWYS01000081">
    <property type="protein sequence ID" value="HJB07529.1"/>
    <property type="molecule type" value="Genomic_DNA"/>
</dbReference>
<feature type="domain" description="Carbohydrate kinase PfkB" evidence="13">
    <location>
        <begin position="1"/>
        <end position="295"/>
    </location>
</feature>
<dbReference type="SUPFAM" id="SSF53613">
    <property type="entry name" value="Ribokinase-like"/>
    <property type="match status" value="1"/>
</dbReference>